<protein>
    <submittedName>
        <fullName evidence="1">Uncharacterized protein</fullName>
    </submittedName>
</protein>
<organism evidence="1 2">
    <name type="scientific">Stylosanthes scabra</name>
    <dbReference type="NCBI Taxonomy" id="79078"/>
    <lineage>
        <taxon>Eukaryota</taxon>
        <taxon>Viridiplantae</taxon>
        <taxon>Streptophyta</taxon>
        <taxon>Embryophyta</taxon>
        <taxon>Tracheophyta</taxon>
        <taxon>Spermatophyta</taxon>
        <taxon>Magnoliopsida</taxon>
        <taxon>eudicotyledons</taxon>
        <taxon>Gunneridae</taxon>
        <taxon>Pentapetalae</taxon>
        <taxon>rosids</taxon>
        <taxon>fabids</taxon>
        <taxon>Fabales</taxon>
        <taxon>Fabaceae</taxon>
        <taxon>Papilionoideae</taxon>
        <taxon>50 kb inversion clade</taxon>
        <taxon>dalbergioids sensu lato</taxon>
        <taxon>Dalbergieae</taxon>
        <taxon>Pterocarpus clade</taxon>
        <taxon>Stylosanthes</taxon>
    </lineage>
</organism>
<proteinExistence type="predicted"/>
<dbReference type="Proteomes" id="UP001341840">
    <property type="component" value="Unassembled WGS sequence"/>
</dbReference>
<sequence>VGRNASRGGINRLSEAMFKGEEVDTMEDGHKMSKLMIKQAFHQAGRSTVKDDKLLARF</sequence>
<gene>
    <name evidence="1" type="ORF">PIB30_047105</name>
</gene>
<evidence type="ECO:0000313" key="2">
    <source>
        <dbReference type="Proteomes" id="UP001341840"/>
    </source>
</evidence>
<evidence type="ECO:0000313" key="1">
    <source>
        <dbReference type="EMBL" id="MED6220674.1"/>
    </source>
</evidence>
<keyword evidence="2" id="KW-1185">Reference proteome</keyword>
<dbReference type="EMBL" id="JASCZI010272159">
    <property type="protein sequence ID" value="MED6220674.1"/>
    <property type="molecule type" value="Genomic_DNA"/>
</dbReference>
<reference evidence="1 2" key="1">
    <citation type="journal article" date="2023" name="Plants (Basel)">
        <title>Bridging the Gap: Combining Genomics and Transcriptomics Approaches to Understand Stylosanthes scabra, an Orphan Legume from the Brazilian Caatinga.</title>
        <authorList>
            <person name="Ferreira-Neto J.R.C."/>
            <person name="da Silva M.D."/>
            <person name="Binneck E."/>
            <person name="de Melo N.F."/>
            <person name="da Silva R.H."/>
            <person name="de Melo A.L.T.M."/>
            <person name="Pandolfi V."/>
            <person name="Bustamante F.O."/>
            <person name="Brasileiro-Vidal A.C."/>
            <person name="Benko-Iseppon A.M."/>
        </authorList>
    </citation>
    <scope>NUCLEOTIDE SEQUENCE [LARGE SCALE GENOMIC DNA]</scope>
    <source>
        <tissue evidence="1">Leaves</tissue>
    </source>
</reference>
<name>A0ABU6ZFE7_9FABA</name>
<accession>A0ABU6ZFE7</accession>
<feature type="non-terminal residue" evidence="1">
    <location>
        <position position="1"/>
    </location>
</feature>
<comment type="caution">
    <text evidence="1">The sequence shown here is derived from an EMBL/GenBank/DDBJ whole genome shotgun (WGS) entry which is preliminary data.</text>
</comment>